<dbReference type="CDD" id="cd00085">
    <property type="entry name" value="HNHc"/>
    <property type="match status" value="1"/>
</dbReference>
<evidence type="ECO:0000313" key="3">
    <source>
        <dbReference type="EMBL" id="PNW75092.1"/>
    </source>
</evidence>
<feature type="compositionally biased region" description="Basic and acidic residues" evidence="1">
    <location>
        <begin position="80"/>
        <end position="89"/>
    </location>
</feature>
<organism evidence="3 4">
    <name type="scientific">Chlamydomonas reinhardtii</name>
    <name type="common">Chlamydomonas smithii</name>
    <dbReference type="NCBI Taxonomy" id="3055"/>
    <lineage>
        <taxon>Eukaryota</taxon>
        <taxon>Viridiplantae</taxon>
        <taxon>Chlorophyta</taxon>
        <taxon>core chlorophytes</taxon>
        <taxon>Chlorophyceae</taxon>
        <taxon>CS clade</taxon>
        <taxon>Chlamydomonadales</taxon>
        <taxon>Chlamydomonadaceae</taxon>
        <taxon>Chlamydomonas</taxon>
    </lineage>
</organism>
<evidence type="ECO:0000313" key="4">
    <source>
        <dbReference type="Proteomes" id="UP000006906"/>
    </source>
</evidence>
<dbReference type="SMART" id="SM00507">
    <property type="entry name" value="HNHc"/>
    <property type="match status" value="1"/>
</dbReference>
<dbReference type="STRING" id="3055.A0A2K3D3H3"/>
<evidence type="ECO:0000256" key="1">
    <source>
        <dbReference type="SAM" id="MobiDB-lite"/>
    </source>
</evidence>
<gene>
    <name evidence="3" type="ORF">CHLRE_12g496900v5</name>
</gene>
<name>A0A2K3D3H3_CHLRE</name>
<dbReference type="InterPro" id="IPR004919">
    <property type="entry name" value="GmrSD_N"/>
</dbReference>
<dbReference type="Proteomes" id="UP000006906">
    <property type="component" value="Chromosome 12"/>
</dbReference>
<dbReference type="Gramene" id="PNW75092">
    <property type="protein sequence ID" value="PNW75092"/>
    <property type="gene ID" value="CHLRE_12g496900v5"/>
</dbReference>
<feature type="region of interest" description="Disordered" evidence="1">
    <location>
        <begin position="546"/>
        <end position="565"/>
    </location>
</feature>
<feature type="compositionally biased region" description="Pro residues" evidence="1">
    <location>
        <begin position="56"/>
        <end position="66"/>
    </location>
</feature>
<dbReference type="InterPro" id="IPR003615">
    <property type="entry name" value="HNH_nuc"/>
</dbReference>
<dbReference type="Pfam" id="PF01844">
    <property type="entry name" value="HNH"/>
    <property type="match status" value="1"/>
</dbReference>
<dbReference type="RefSeq" id="XP_042918346.1">
    <property type="nucleotide sequence ID" value="XM_043068019.1"/>
</dbReference>
<dbReference type="InterPro" id="IPR002711">
    <property type="entry name" value="HNH"/>
</dbReference>
<feature type="region of interest" description="Disordered" evidence="1">
    <location>
        <begin position="29"/>
        <end position="89"/>
    </location>
</feature>
<feature type="domain" description="HNH nuclease" evidence="2">
    <location>
        <begin position="484"/>
        <end position="541"/>
    </location>
</feature>
<dbReference type="AlphaFoldDB" id="A0A2K3D3H3"/>
<sequence>MHQRCLAPRHLGCNNNVHQLGMPSVPRGRLLPVASAAGPRKAPRSPGVPSLQQPAPRSPKPEPAPTPAASTASVADEEEQPRYQRPDVRTQVENLTLKQIIGDIESGEINLEPEYQRDFVWDAKTCSGFVRTVYKGLETPPLTFHRREDPNRGVVRDVVDGKQRLATLYTFMSGDKQRFPKAPTVLDLKDDDMSEFLDGKTFDQLSKFDQSYVKAVSLTVRTIPASASLDYVYDVYESMNQGGVGHSAQQIRRAAFHGTYIRMLSRLARHEAFQQLADLTEADKEELLGDELVLRFFALYRAAVPALKRPYRMPMKRFLNEELQVLDPGSARRVVLQLSEAEERDKEEAFRTTMDVCADLGLKALAEEALKAGGGRGKSFRRGGGGGSTNVLWDVTLVGLRLALDEGAKPLEFKRHKAAVQAGFRCLLEDRRWAEVPAVLSQKSFMARLELFRQLVISAASLAKPVAPQAAQGPRAFSPSVRDKLFARESERGGASGVRCAYCGMPIVHVTDAEVDHVVPYASGGRTTLDNAQLLHTLCNREKGKKSMNAAPAAGGADVAGEGGG</sequence>
<dbReference type="GeneID" id="66055457"/>
<evidence type="ECO:0000259" key="2">
    <source>
        <dbReference type="SMART" id="SM00507"/>
    </source>
</evidence>
<dbReference type="GO" id="GO:0008270">
    <property type="term" value="F:zinc ion binding"/>
    <property type="evidence" value="ECO:0007669"/>
    <property type="project" value="InterPro"/>
</dbReference>
<dbReference type="OrthoDB" id="536252at2759"/>
<dbReference type="Gene3D" id="1.10.30.50">
    <property type="match status" value="1"/>
</dbReference>
<dbReference type="KEGG" id="cre:CHLRE_12g496900v5"/>
<feature type="compositionally biased region" description="Low complexity" evidence="1">
    <location>
        <begin position="550"/>
        <end position="565"/>
    </location>
</feature>
<dbReference type="PANTHER" id="PTHR39639:SF1">
    <property type="entry name" value="DUF262 DOMAIN-CONTAINING PROTEIN"/>
    <property type="match status" value="1"/>
</dbReference>
<dbReference type="Pfam" id="PF03235">
    <property type="entry name" value="GmrSD_N"/>
    <property type="match status" value="1"/>
</dbReference>
<dbReference type="GO" id="GO:0003676">
    <property type="term" value="F:nucleic acid binding"/>
    <property type="evidence" value="ECO:0007669"/>
    <property type="project" value="InterPro"/>
</dbReference>
<dbReference type="PANTHER" id="PTHR39639">
    <property type="entry name" value="CHROMOSOME 16, WHOLE GENOME SHOTGUN SEQUENCE"/>
    <property type="match status" value="1"/>
</dbReference>
<accession>A0A2K3D3H3</accession>
<reference evidence="3 4" key="1">
    <citation type="journal article" date="2007" name="Science">
        <title>The Chlamydomonas genome reveals the evolution of key animal and plant functions.</title>
        <authorList>
            <person name="Merchant S.S."/>
            <person name="Prochnik S.E."/>
            <person name="Vallon O."/>
            <person name="Harris E.H."/>
            <person name="Karpowicz S.J."/>
            <person name="Witman G.B."/>
            <person name="Terry A."/>
            <person name="Salamov A."/>
            <person name="Fritz-Laylin L.K."/>
            <person name="Marechal-Drouard L."/>
            <person name="Marshall W.F."/>
            <person name="Qu L.H."/>
            <person name="Nelson D.R."/>
            <person name="Sanderfoot A.A."/>
            <person name="Spalding M.H."/>
            <person name="Kapitonov V.V."/>
            <person name="Ren Q."/>
            <person name="Ferris P."/>
            <person name="Lindquist E."/>
            <person name="Shapiro H."/>
            <person name="Lucas S.M."/>
            <person name="Grimwood J."/>
            <person name="Schmutz J."/>
            <person name="Cardol P."/>
            <person name="Cerutti H."/>
            <person name="Chanfreau G."/>
            <person name="Chen C.L."/>
            <person name="Cognat V."/>
            <person name="Croft M.T."/>
            <person name="Dent R."/>
            <person name="Dutcher S."/>
            <person name="Fernandez E."/>
            <person name="Fukuzawa H."/>
            <person name="Gonzalez-Ballester D."/>
            <person name="Gonzalez-Halphen D."/>
            <person name="Hallmann A."/>
            <person name="Hanikenne M."/>
            <person name="Hippler M."/>
            <person name="Inwood W."/>
            <person name="Jabbari K."/>
            <person name="Kalanon M."/>
            <person name="Kuras R."/>
            <person name="Lefebvre P.A."/>
            <person name="Lemaire S.D."/>
            <person name="Lobanov A.V."/>
            <person name="Lohr M."/>
            <person name="Manuell A."/>
            <person name="Meier I."/>
            <person name="Mets L."/>
            <person name="Mittag M."/>
            <person name="Mittelmeier T."/>
            <person name="Moroney J.V."/>
            <person name="Moseley J."/>
            <person name="Napoli C."/>
            <person name="Nedelcu A.M."/>
            <person name="Niyogi K."/>
            <person name="Novoselov S.V."/>
            <person name="Paulsen I.T."/>
            <person name="Pazour G."/>
            <person name="Purton S."/>
            <person name="Ral J.P."/>
            <person name="Riano-Pachon D.M."/>
            <person name="Riekhof W."/>
            <person name="Rymarquis L."/>
            <person name="Schroda M."/>
            <person name="Stern D."/>
            <person name="Umen J."/>
            <person name="Willows R."/>
            <person name="Wilson N."/>
            <person name="Zimmer S.L."/>
            <person name="Allmer J."/>
            <person name="Balk J."/>
            <person name="Bisova K."/>
            <person name="Chen C.J."/>
            <person name="Elias M."/>
            <person name="Gendler K."/>
            <person name="Hauser C."/>
            <person name="Lamb M.R."/>
            <person name="Ledford H."/>
            <person name="Long J.C."/>
            <person name="Minagawa J."/>
            <person name="Page M.D."/>
            <person name="Pan J."/>
            <person name="Pootakham W."/>
            <person name="Roje S."/>
            <person name="Rose A."/>
            <person name="Stahlberg E."/>
            <person name="Terauchi A.M."/>
            <person name="Yang P."/>
            <person name="Ball S."/>
            <person name="Bowler C."/>
            <person name="Dieckmann C.L."/>
            <person name="Gladyshev V.N."/>
            <person name="Green P."/>
            <person name="Jorgensen R."/>
            <person name="Mayfield S."/>
            <person name="Mueller-Roeber B."/>
            <person name="Rajamani S."/>
            <person name="Sayre R.T."/>
            <person name="Brokstein P."/>
            <person name="Dubchak I."/>
            <person name="Goodstein D."/>
            <person name="Hornick L."/>
            <person name="Huang Y.W."/>
            <person name="Jhaveri J."/>
            <person name="Luo Y."/>
            <person name="Martinez D."/>
            <person name="Ngau W.C."/>
            <person name="Otillar B."/>
            <person name="Poliakov A."/>
            <person name="Porter A."/>
            <person name="Szajkowski L."/>
            <person name="Werner G."/>
            <person name="Zhou K."/>
            <person name="Grigoriev I.V."/>
            <person name="Rokhsar D.S."/>
            <person name="Grossman A.R."/>
        </authorList>
    </citation>
    <scope>NUCLEOTIDE SEQUENCE [LARGE SCALE GENOMIC DNA]</scope>
    <source>
        <strain evidence="4">CC-503</strain>
    </source>
</reference>
<dbReference type="GO" id="GO:0004519">
    <property type="term" value="F:endonuclease activity"/>
    <property type="evidence" value="ECO:0007669"/>
    <property type="project" value="InterPro"/>
</dbReference>
<proteinExistence type="predicted"/>
<keyword evidence="4" id="KW-1185">Reference proteome</keyword>
<dbReference type="InParanoid" id="A0A2K3D3H3"/>
<protein>
    <recommendedName>
        <fullName evidence="2">HNH nuclease domain-containing protein</fullName>
    </recommendedName>
</protein>
<dbReference type="EMBL" id="CM008973">
    <property type="protein sequence ID" value="PNW75092.1"/>
    <property type="molecule type" value="Genomic_DNA"/>
</dbReference>